<dbReference type="SMART" id="SM00869">
    <property type="entry name" value="Autotransporter"/>
    <property type="match status" value="1"/>
</dbReference>
<gene>
    <name evidence="3" type="ORF">SAMN05444159_2261</name>
</gene>
<dbReference type="InterPro" id="IPR036709">
    <property type="entry name" value="Autotransporte_beta_dom_sf"/>
</dbReference>
<dbReference type="AlphaFoldDB" id="A0A1M6P8V1"/>
<feature type="domain" description="Autotransporter" evidence="2">
    <location>
        <begin position="695"/>
        <end position="979"/>
    </location>
</feature>
<dbReference type="PROSITE" id="PS51208">
    <property type="entry name" value="AUTOTRANSPORTER"/>
    <property type="match status" value="1"/>
</dbReference>
<sequence>MRSRYRVDRLWFAAMCLVGAGASAPSAAFAACAPPTGDNVTVTCSGTTLNQGPGLNIGYGSTAGQNGVTINVQGAASVTGTSIGINVGDNNTINNLGTITTSGNDVFGIQGNTNLTVTNSGTIGRLDIQNNIFDAAGIAASTFLITNNAGGTLQGTFGIQALGSGTVMNSGLIIGGGGGDGINSLAIPSVLTVTNNATGVITGDANGINAISAVVFNYGTISGVNPGSTGLNANTVVLTNYASGVITGDQFGVSGNQTPTLTITNLGTISVTGFGGAAVQGNVVNVVNSGTILSAPGTGAQAIGLNNGSITNNAGGVISGDFIAIAATGNTSIFNAGTITTNSGPAIQFSSGGNTLTLAPGSVINGTAHGFGADTFQLAGDGTASFNASLFTTQFSGYAVFNKIGTSTWTLTGSNATAMPWTISAGTLNVNGTLQNSSMTVNGGTLAGTGTVGNTSINNGANFAPGNGTPGTFMTVNGNLAFQSGALYLLQINSTATTFTNVTGTAALAGTVQVTSPTNSYRFNSPYTILTSGGLGGGRFNALTTPAGINGSLIYSGNNVLLNLMSGLGQLPGETVNQRAVGSALDAAFNAAGGVSGPLSAIFTSNIVQNLAQVSGEVATGSQQTTFDAMNLFLGLLTDPFITGRGNPVTPSSGAAPFAEEDDSASAYAANGKSRSKSERDAYAAIYRKAPLAQTYDPRWSVWAAGFGGSQTTDGNAALGSNNTTSRVFGVAAGADYLLSPRTIAGFAIAGGGTNFSIANGFGSGRSDLFQAGAFVKHTVGQAYISGALAYGWQDITTDRTVTVAGPDRLHADFNANAYSGRVEGGYRFVTPWMAMGITPYAAGQFTTFDLPAYAEQAITGTNTFALAYGSRSVTDTRSELGIRTDKSYAMQGAILTLRTRFAWAHDFNPDRNIAATFQTLPGASFVVGGAAQAHDSALTTASAEMKWLNGWSAAATFEGEFSNVTQSYAGKGVVRYAW</sequence>
<dbReference type="Proteomes" id="UP000189935">
    <property type="component" value="Chromosome I"/>
</dbReference>
<feature type="signal peptide" evidence="1">
    <location>
        <begin position="1"/>
        <end position="30"/>
    </location>
</feature>
<proteinExistence type="predicted"/>
<protein>
    <submittedName>
        <fullName evidence="3">Uncharacterized conserved protein, contains a C-terminal beta-barrel porin domain</fullName>
    </submittedName>
</protein>
<reference evidence="3 4" key="1">
    <citation type="submission" date="2016-11" db="EMBL/GenBank/DDBJ databases">
        <authorList>
            <person name="Jaros S."/>
            <person name="Januszkiewicz K."/>
            <person name="Wedrychowicz H."/>
        </authorList>
    </citation>
    <scope>NUCLEOTIDE SEQUENCE [LARGE SCALE GENOMIC DNA]</scope>
    <source>
        <strain evidence="3 4">GAS499</strain>
    </source>
</reference>
<evidence type="ECO:0000256" key="1">
    <source>
        <dbReference type="SAM" id="SignalP"/>
    </source>
</evidence>
<evidence type="ECO:0000313" key="4">
    <source>
        <dbReference type="Proteomes" id="UP000189935"/>
    </source>
</evidence>
<evidence type="ECO:0000259" key="2">
    <source>
        <dbReference type="PROSITE" id="PS51208"/>
    </source>
</evidence>
<name>A0A1M6P8V1_9BRAD</name>
<dbReference type="EMBL" id="LT670844">
    <property type="protein sequence ID" value="SHK04332.1"/>
    <property type="molecule type" value="Genomic_DNA"/>
</dbReference>
<dbReference type="SUPFAM" id="SSF51126">
    <property type="entry name" value="Pectin lyase-like"/>
    <property type="match status" value="1"/>
</dbReference>
<dbReference type="InterPro" id="IPR011050">
    <property type="entry name" value="Pectin_lyase_fold/virulence"/>
</dbReference>
<feature type="chain" id="PRO_5012070639" evidence="1">
    <location>
        <begin position="31"/>
        <end position="979"/>
    </location>
</feature>
<dbReference type="RefSeq" id="WP_244562267.1">
    <property type="nucleotide sequence ID" value="NZ_LT670844.1"/>
</dbReference>
<dbReference type="Gene3D" id="2.40.128.130">
    <property type="entry name" value="Autotransporter beta-domain"/>
    <property type="match status" value="1"/>
</dbReference>
<dbReference type="SUPFAM" id="SSF103515">
    <property type="entry name" value="Autotransporter"/>
    <property type="match status" value="1"/>
</dbReference>
<keyword evidence="1" id="KW-0732">Signal</keyword>
<dbReference type="Pfam" id="PF03797">
    <property type="entry name" value="Autotransporter"/>
    <property type="match status" value="1"/>
</dbReference>
<evidence type="ECO:0000313" key="3">
    <source>
        <dbReference type="EMBL" id="SHK04332.1"/>
    </source>
</evidence>
<accession>A0A1M6P8V1</accession>
<organism evidence="3 4">
    <name type="scientific">Bradyrhizobium lablabi</name>
    <dbReference type="NCBI Taxonomy" id="722472"/>
    <lineage>
        <taxon>Bacteria</taxon>
        <taxon>Pseudomonadati</taxon>
        <taxon>Pseudomonadota</taxon>
        <taxon>Alphaproteobacteria</taxon>
        <taxon>Hyphomicrobiales</taxon>
        <taxon>Nitrobacteraceae</taxon>
        <taxon>Bradyrhizobium</taxon>
    </lineage>
</organism>
<dbReference type="InterPro" id="IPR005546">
    <property type="entry name" value="Autotransporte_beta"/>
</dbReference>
<dbReference type="PROSITE" id="PS51257">
    <property type="entry name" value="PROKAR_LIPOPROTEIN"/>
    <property type="match status" value="1"/>
</dbReference>